<feature type="domain" description="N-end aminoacyl transferase N-terminal" evidence="5">
    <location>
        <begin position="12"/>
        <end position="80"/>
    </location>
</feature>
<dbReference type="PANTHER" id="PTHR21367">
    <property type="entry name" value="ARGININE-TRNA-PROTEIN TRANSFERASE 1"/>
    <property type="match status" value="1"/>
</dbReference>
<dbReference type="OrthoDB" id="9782022at2"/>
<protein>
    <recommendedName>
        <fullName evidence="4">Aspartate/glutamate leucyltransferase</fullName>
        <ecNumber evidence="4">2.3.2.29</ecNumber>
    </recommendedName>
</protein>
<keyword evidence="3 4" id="KW-0012">Acyltransferase</keyword>
<dbReference type="EMBL" id="SZPX01000001">
    <property type="protein sequence ID" value="TKI71161.1"/>
    <property type="molecule type" value="Genomic_DNA"/>
</dbReference>
<dbReference type="GO" id="GO:0008914">
    <property type="term" value="F:leucyl-tRNA--protein transferase activity"/>
    <property type="evidence" value="ECO:0007669"/>
    <property type="project" value="UniProtKB-UniRule"/>
</dbReference>
<comment type="function">
    <text evidence="4">Functions in the N-end rule pathway of protein degradation where it conjugates Leu from its aminoacyl-tRNA to the N-termini of proteins containing an N-terminal aspartate or glutamate.</text>
</comment>
<dbReference type="Proteomes" id="UP000309561">
    <property type="component" value="Unassembled WGS sequence"/>
</dbReference>
<dbReference type="EC" id="2.3.2.29" evidence="4"/>
<dbReference type="PANTHER" id="PTHR21367:SF1">
    <property type="entry name" value="ARGINYL-TRNA--PROTEIN TRANSFERASE 1"/>
    <property type="match status" value="1"/>
</dbReference>
<keyword evidence="1 4" id="KW-0963">Cytoplasm</keyword>
<dbReference type="InterPro" id="IPR007472">
    <property type="entry name" value="N-end_Aminoacyl_Trfase_C"/>
</dbReference>
<dbReference type="SUPFAM" id="SSF55729">
    <property type="entry name" value="Acyl-CoA N-acyltransferases (Nat)"/>
    <property type="match status" value="1"/>
</dbReference>
<dbReference type="HAMAP" id="MF_00689">
    <property type="entry name" value="Bpt"/>
    <property type="match status" value="1"/>
</dbReference>
<comment type="catalytic activity">
    <reaction evidence="4">
        <text>N-terminal L-glutamyl-[protein] + L-leucyl-tRNA(Leu) = N-terminal L-leucyl-L-glutamyl-[protein] + tRNA(Leu) + H(+)</text>
        <dbReference type="Rhea" id="RHEA:50412"/>
        <dbReference type="Rhea" id="RHEA-COMP:9613"/>
        <dbReference type="Rhea" id="RHEA-COMP:9622"/>
        <dbReference type="Rhea" id="RHEA-COMP:12664"/>
        <dbReference type="Rhea" id="RHEA-COMP:12668"/>
        <dbReference type="ChEBI" id="CHEBI:15378"/>
        <dbReference type="ChEBI" id="CHEBI:64721"/>
        <dbReference type="ChEBI" id="CHEBI:78442"/>
        <dbReference type="ChEBI" id="CHEBI:78494"/>
        <dbReference type="ChEBI" id="CHEBI:133041"/>
        <dbReference type="EC" id="2.3.2.29"/>
    </reaction>
</comment>
<dbReference type="InterPro" id="IPR016181">
    <property type="entry name" value="Acyl_CoA_acyltransferase"/>
</dbReference>
<dbReference type="InterPro" id="IPR017138">
    <property type="entry name" value="Asp_Glu_LeuTrfase"/>
</dbReference>
<evidence type="ECO:0000256" key="1">
    <source>
        <dbReference type="ARBA" id="ARBA00022490"/>
    </source>
</evidence>
<dbReference type="AlphaFoldDB" id="A0A4U2ZD59"/>
<dbReference type="Gene3D" id="3.40.630.30">
    <property type="match status" value="1"/>
</dbReference>
<proteinExistence type="inferred from homology"/>
<keyword evidence="2 4" id="KW-0808">Transferase</keyword>
<dbReference type="GO" id="GO:0004057">
    <property type="term" value="F:arginyl-tRNA--protein transferase activity"/>
    <property type="evidence" value="ECO:0007669"/>
    <property type="project" value="InterPro"/>
</dbReference>
<dbReference type="NCBIfam" id="NF002346">
    <property type="entry name" value="PRK01305.2-3"/>
    <property type="match status" value="1"/>
</dbReference>
<dbReference type="Pfam" id="PF04377">
    <property type="entry name" value="ATE_C"/>
    <property type="match status" value="1"/>
</dbReference>
<comment type="similarity">
    <text evidence="4">Belongs to the R-transferase family. Bpt subfamily.</text>
</comment>
<evidence type="ECO:0000256" key="3">
    <source>
        <dbReference type="ARBA" id="ARBA00023315"/>
    </source>
</evidence>
<dbReference type="RefSeq" id="WP_137011715.1">
    <property type="nucleotide sequence ID" value="NZ_SZPX01000001.1"/>
</dbReference>
<evidence type="ECO:0000256" key="4">
    <source>
        <dbReference type="HAMAP-Rule" id="MF_00689"/>
    </source>
</evidence>
<keyword evidence="8" id="KW-1185">Reference proteome</keyword>
<evidence type="ECO:0000256" key="2">
    <source>
        <dbReference type="ARBA" id="ARBA00022679"/>
    </source>
</evidence>
<evidence type="ECO:0000259" key="6">
    <source>
        <dbReference type="Pfam" id="PF04377"/>
    </source>
</evidence>
<comment type="caution">
    <text evidence="7">The sequence shown here is derived from an EMBL/GenBank/DDBJ whole genome shotgun (WGS) entry which is preliminary data.</text>
</comment>
<dbReference type="NCBIfam" id="NF002344">
    <property type="entry name" value="PRK01305.2-1"/>
    <property type="match status" value="1"/>
</dbReference>
<dbReference type="InterPro" id="IPR030700">
    <property type="entry name" value="N-end_Aminoacyl_Trfase"/>
</dbReference>
<evidence type="ECO:0000259" key="5">
    <source>
        <dbReference type="Pfam" id="PF04376"/>
    </source>
</evidence>
<accession>A0A4U2ZD59</accession>
<dbReference type="PIRSF" id="PIRSF037208">
    <property type="entry name" value="ATE_pro_prd"/>
    <property type="match status" value="1"/>
</dbReference>
<sequence>MNILKEFRVSDKCSYLPDMNQTTHYKVIDECSVDYCQDLIERGYRRFGKMYFRPICPACDECKSIKIDVENFKFSSSQRRVIRKASDVKSYIQRPTISKAHLELFEKYHLFMNEKKGWDHTPSSAQSYYNSFVDAHNDFGYEVLYFLDDELIGVDLIDILEDGISSIYFYYDPAYTHLSLGRLSLYNQITFAKRSKKRWIYLGYYVKDCPSLAYKSHYKPYLTLEGRPTIYEEPIWSAT</sequence>
<organism evidence="7 8">
    <name type="scientific">Sulfurimonas crateris</name>
    <dbReference type="NCBI Taxonomy" id="2574727"/>
    <lineage>
        <taxon>Bacteria</taxon>
        <taxon>Pseudomonadati</taxon>
        <taxon>Campylobacterota</taxon>
        <taxon>Epsilonproteobacteria</taxon>
        <taxon>Campylobacterales</taxon>
        <taxon>Sulfurimonadaceae</taxon>
        <taxon>Sulfurimonas</taxon>
    </lineage>
</organism>
<feature type="domain" description="N-end rule aminoacyl transferase C-terminal" evidence="6">
    <location>
        <begin position="101"/>
        <end position="223"/>
    </location>
</feature>
<dbReference type="Pfam" id="PF04376">
    <property type="entry name" value="ATE_N"/>
    <property type="match status" value="1"/>
</dbReference>
<reference evidence="7 8" key="1">
    <citation type="submission" date="2019-04" db="EMBL/GenBank/DDBJ databases">
        <title>Sulfurimonas crateris sp. nov. a facultative anaerobic sulfur-oxidizing chemolithautotrophic bacterium isolated from a terrestrial mud vulcano.</title>
        <authorList>
            <person name="Ratnikova N.M."/>
            <person name="Slobodkin A.I."/>
            <person name="Merkel A.Y."/>
            <person name="Novikov A."/>
            <person name="Bonch-Osmolovskaya E.A."/>
            <person name="Slobodkina G.B."/>
        </authorList>
    </citation>
    <scope>NUCLEOTIDE SEQUENCE [LARGE SCALE GENOMIC DNA]</scope>
    <source>
        <strain evidence="7 8">SN118</strain>
    </source>
</reference>
<dbReference type="GO" id="GO:0005737">
    <property type="term" value="C:cytoplasm"/>
    <property type="evidence" value="ECO:0007669"/>
    <property type="project" value="UniProtKB-SubCell"/>
</dbReference>
<comment type="catalytic activity">
    <reaction evidence="4">
        <text>N-terminal L-aspartyl-[protein] + L-leucyl-tRNA(Leu) = N-terminal L-leucyl-L-aspartyl-[protein] + tRNA(Leu) + H(+)</text>
        <dbReference type="Rhea" id="RHEA:50420"/>
        <dbReference type="Rhea" id="RHEA-COMP:9613"/>
        <dbReference type="Rhea" id="RHEA-COMP:9622"/>
        <dbReference type="Rhea" id="RHEA-COMP:12669"/>
        <dbReference type="Rhea" id="RHEA-COMP:12674"/>
        <dbReference type="ChEBI" id="CHEBI:15378"/>
        <dbReference type="ChEBI" id="CHEBI:64720"/>
        <dbReference type="ChEBI" id="CHEBI:78442"/>
        <dbReference type="ChEBI" id="CHEBI:78494"/>
        <dbReference type="ChEBI" id="CHEBI:133042"/>
        <dbReference type="EC" id="2.3.2.29"/>
    </reaction>
</comment>
<evidence type="ECO:0000313" key="8">
    <source>
        <dbReference type="Proteomes" id="UP000309561"/>
    </source>
</evidence>
<name>A0A4U2ZD59_9BACT</name>
<dbReference type="InterPro" id="IPR007471">
    <property type="entry name" value="N-end_Aminoacyl_Trfase_N"/>
</dbReference>
<gene>
    <name evidence="4" type="primary">bpt</name>
    <name evidence="7" type="ORF">FCU45_01920</name>
</gene>
<dbReference type="GO" id="GO:0071596">
    <property type="term" value="P:ubiquitin-dependent protein catabolic process via the N-end rule pathway"/>
    <property type="evidence" value="ECO:0007669"/>
    <property type="project" value="InterPro"/>
</dbReference>
<comment type="subcellular location">
    <subcellularLocation>
        <location evidence="4">Cytoplasm</location>
    </subcellularLocation>
</comment>
<evidence type="ECO:0000313" key="7">
    <source>
        <dbReference type="EMBL" id="TKI71161.1"/>
    </source>
</evidence>